<dbReference type="GO" id="GO:0008198">
    <property type="term" value="F:ferrous iron binding"/>
    <property type="evidence" value="ECO:0007669"/>
    <property type="project" value="InterPro"/>
</dbReference>
<keyword evidence="5" id="KW-0560">Oxidoreductase</keyword>
<evidence type="ECO:0000259" key="6">
    <source>
        <dbReference type="Pfam" id="PF02900"/>
    </source>
</evidence>
<protein>
    <submittedName>
        <fullName evidence="7">Aromatic ring-opening dioxygenase, catalytic subunit, LigB family</fullName>
    </submittedName>
</protein>
<keyword evidence="3" id="KW-0479">Metal-binding</keyword>
<name>A0A1I1AGJ5_9CLOT</name>
<evidence type="ECO:0000256" key="5">
    <source>
        <dbReference type="ARBA" id="ARBA00023002"/>
    </source>
</evidence>
<dbReference type="EMBL" id="FOKI01000033">
    <property type="protein sequence ID" value="SFB35620.1"/>
    <property type="molecule type" value="Genomic_DNA"/>
</dbReference>
<dbReference type="NCBIfam" id="NF007914">
    <property type="entry name" value="PRK10628.1"/>
    <property type="match status" value="1"/>
</dbReference>
<dbReference type="STRING" id="84698.SAMN04488528_103329"/>
<dbReference type="PIRSF" id="PIRSF006157">
    <property type="entry name" value="Doxgns_DODA"/>
    <property type="match status" value="1"/>
</dbReference>
<dbReference type="CDD" id="cd07363">
    <property type="entry name" value="45_DOPA_Dioxygenase"/>
    <property type="match status" value="1"/>
</dbReference>
<dbReference type="OrthoDB" id="9790889at2"/>
<dbReference type="GO" id="GO:0008270">
    <property type="term" value="F:zinc ion binding"/>
    <property type="evidence" value="ECO:0007669"/>
    <property type="project" value="InterPro"/>
</dbReference>
<keyword evidence="7" id="KW-0223">Dioxygenase</keyword>
<dbReference type="InterPro" id="IPR004183">
    <property type="entry name" value="Xdiol_dOase_suB"/>
</dbReference>
<sequence length="258" mass="29358">MSKRLPVLFIAHGSPMNIILDNDYTKALNKISSKFEKPKAILVISAHWKTKGSFINISDSPKQIYDFYGFPEELYKIKYDVLGSKEPALKVLSELKDMKVMSTESWGLDHGAWGILRHIYNGQKIPVFQLSLNGAKDERYHYELGKRLSKLREEGILIIGSGNIVHSFRYMKDDINSSAPDFAVEFEKYVKNSLLSENHENLINYKKLGTTALKSVPTDEHYLPLLYIAGAKKSEDKITFIYEGFQNASMAMTSFMIG</sequence>
<comment type="similarity">
    <text evidence="2">Belongs to the DODA-type extradiol aromatic ring-opening dioxygenase family.</text>
</comment>
<evidence type="ECO:0000256" key="1">
    <source>
        <dbReference type="ARBA" id="ARBA00001947"/>
    </source>
</evidence>
<evidence type="ECO:0000256" key="3">
    <source>
        <dbReference type="ARBA" id="ARBA00022723"/>
    </source>
</evidence>
<accession>A0A1I1AGJ5</accession>
<evidence type="ECO:0000313" key="8">
    <source>
        <dbReference type="Proteomes" id="UP000198619"/>
    </source>
</evidence>
<organism evidence="7 8">
    <name type="scientific">Clostridium frigidicarnis</name>
    <dbReference type="NCBI Taxonomy" id="84698"/>
    <lineage>
        <taxon>Bacteria</taxon>
        <taxon>Bacillati</taxon>
        <taxon>Bacillota</taxon>
        <taxon>Clostridia</taxon>
        <taxon>Eubacteriales</taxon>
        <taxon>Clostridiaceae</taxon>
        <taxon>Clostridium</taxon>
    </lineage>
</organism>
<dbReference type="PANTHER" id="PTHR30096:SF0">
    <property type="entry name" value="4,5-DOPA DIOXYGENASE EXTRADIOL-LIKE PROTEIN"/>
    <property type="match status" value="1"/>
</dbReference>
<feature type="domain" description="Extradiol ring-cleavage dioxygenase class III enzyme subunit B" evidence="6">
    <location>
        <begin position="24"/>
        <end position="252"/>
    </location>
</feature>
<evidence type="ECO:0000256" key="4">
    <source>
        <dbReference type="ARBA" id="ARBA00022833"/>
    </source>
</evidence>
<dbReference type="RefSeq" id="WP_090042625.1">
    <property type="nucleotide sequence ID" value="NZ_FOKI01000033.1"/>
</dbReference>
<keyword evidence="8" id="KW-1185">Reference proteome</keyword>
<dbReference type="GO" id="GO:0016702">
    <property type="term" value="F:oxidoreductase activity, acting on single donors with incorporation of molecular oxygen, incorporation of two atoms of oxygen"/>
    <property type="evidence" value="ECO:0007669"/>
    <property type="project" value="UniProtKB-ARBA"/>
</dbReference>
<gene>
    <name evidence="7" type="ORF">SAMN04488528_103329</name>
</gene>
<evidence type="ECO:0000313" key="7">
    <source>
        <dbReference type="EMBL" id="SFB35620.1"/>
    </source>
</evidence>
<comment type="cofactor">
    <cofactor evidence="1">
        <name>Zn(2+)</name>
        <dbReference type="ChEBI" id="CHEBI:29105"/>
    </cofactor>
</comment>
<dbReference type="InterPro" id="IPR014436">
    <property type="entry name" value="Extradiol_dOase_DODA"/>
</dbReference>
<dbReference type="AlphaFoldDB" id="A0A1I1AGJ5"/>
<dbReference type="Gene3D" id="3.40.830.10">
    <property type="entry name" value="LigB-like"/>
    <property type="match status" value="1"/>
</dbReference>
<dbReference type="SUPFAM" id="SSF53213">
    <property type="entry name" value="LigB-like"/>
    <property type="match status" value="1"/>
</dbReference>
<reference evidence="7 8" key="1">
    <citation type="submission" date="2016-10" db="EMBL/GenBank/DDBJ databases">
        <authorList>
            <person name="de Groot N.N."/>
        </authorList>
    </citation>
    <scope>NUCLEOTIDE SEQUENCE [LARGE SCALE GENOMIC DNA]</scope>
    <source>
        <strain evidence="7 8">DSM 12271</strain>
    </source>
</reference>
<keyword evidence="4" id="KW-0862">Zinc</keyword>
<dbReference type="Pfam" id="PF02900">
    <property type="entry name" value="LigB"/>
    <property type="match status" value="1"/>
</dbReference>
<dbReference type="PANTHER" id="PTHR30096">
    <property type="entry name" value="4,5-DOPA DIOXYGENASE EXTRADIOL-LIKE PROTEIN"/>
    <property type="match status" value="1"/>
</dbReference>
<evidence type="ECO:0000256" key="2">
    <source>
        <dbReference type="ARBA" id="ARBA00007581"/>
    </source>
</evidence>
<proteinExistence type="inferred from homology"/>
<dbReference type="Proteomes" id="UP000198619">
    <property type="component" value="Unassembled WGS sequence"/>
</dbReference>